<gene>
    <name evidence="1" type="ORF">EZS28_002500</name>
</gene>
<sequence length="356" mass="41644">MEDSGGSEKEGNCYDVSTELAIPITVTESNKVDLEVDNRGKKRKHIDFRRENEKIKKIPTSQRDSSRDIRGNKMVAYHLWLAQALIKLIIIQLDDYSEKREDILKIEDPDVIFVNIVTYLLEQQAKDLNYANCWIIINNLFKPQLLLNQKVDNSTVSQIMNKQQTALRKDRKEELPYDLNIFLRYVQGNNQVNTTLSRQQHLIFNVTSIMELFAQQLIEIQKIKSAKDRRNSFIIQTSKFKGISYDVSLSFRLVQNNSVCQTIWITSQLAKRRNENRFKSIFQLESKRKEETYDQISNEVLMIMNAVGVIYRETVVSIRKFTFTKRIDLRATKLEIDRFFMHADGSEVFQGHFLGA</sequence>
<dbReference type="Proteomes" id="UP000324800">
    <property type="component" value="Unassembled WGS sequence"/>
</dbReference>
<dbReference type="EMBL" id="SNRW01000304">
    <property type="protein sequence ID" value="KAA6401971.1"/>
    <property type="molecule type" value="Genomic_DNA"/>
</dbReference>
<name>A0A5J4X412_9EUKA</name>
<evidence type="ECO:0000313" key="2">
    <source>
        <dbReference type="Proteomes" id="UP000324800"/>
    </source>
</evidence>
<organism evidence="1 2">
    <name type="scientific">Streblomastix strix</name>
    <dbReference type="NCBI Taxonomy" id="222440"/>
    <lineage>
        <taxon>Eukaryota</taxon>
        <taxon>Metamonada</taxon>
        <taxon>Preaxostyla</taxon>
        <taxon>Oxymonadida</taxon>
        <taxon>Streblomastigidae</taxon>
        <taxon>Streblomastix</taxon>
    </lineage>
</organism>
<proteinExistence type="predicted"/>
<dbReference type="AlphaFoldDB" id="A0A5J4X412"/>
<protein>
    <submittedName>
        <fullName evidence="1">Uncharacterized protein</fullName>
    </submittedName>
</protein>
<accession>A0A5J4X412</accession>
<reference evidence="1 2" key="1">
    <citation type="submission" date="2019-03" db="EMBL/GenBank/DDBJ databases">
        <title>Single cell metagenomics reveals metabolic interactions within the superorganism composed of flagellate Streblomastix strix and complex community of Bacteroidetes bacteria on its surface.</title>
        <authorList>
            <person name="Treitli S.C."/>
            <person name="Kolisko M."/>
            <person name="Husnik F."/>
            <person name="Keeling P."/>
            <person name="Hampl V."/>
        </authorList>
    </citation>
    <scope>NUCLEOTIDE SEQUENCE [LARGE SCALE GENOMIC DNA]</scope>
    <source>
        <strain evidence="1">ST1C</strain>
    </source>
</reference>
<comment type="caution">
    <text evidence="1">The sequence shown here is derived from an EMBL/GenBank/DDBJ whole genome shotgun (WGS) entry which is preliminary data.</text>
</comment>
<evidence type="ECO:0000313" key="1">
    <source>
        <dbReference type="EMBL" id="KAA6401971.1"/>
    </source>
</evidence>